<dbReference type="Pfam" id="PF06182">
    <property type="entry name" value="ABC2_membrane_6"/>
    <property type="match status" value="1"/>
</dbReference>
<evidence type="ECO:0000313" key="2">
    <source>
        <dbReference type="EMBL" id="KPV52456.1"/>
    </source>
</evidence>
<feature type="transmembrane region" description="Helical" evidence="1">
    <location>
        <begin position="12"/>
        <end position="31"/>
    </location>
</feature>
<dbReference type="InterPro" id="IPR010390">
    <property type="entry name" value="ABC-2_transporter-like"/>
</dbReference>
<keyword evidence="1" id="KW-0472">Membrane</keyword>
<comment type="caution">
    <text evidence="2">The sequence shown here is derived from an EMBL/GenBank/DDBJ whole genome shotgun (WGS) entry which is preliminary data.</text>
</comment>
<keyword evidence="1" id="KW-1133">Transmembrane helix</keyword>
<keyword evidence="1" id="KW-0812">Transmembrane</keyword>
<dbReference type="PANTHER" id="PTHR36832:SF2">
    <property type="entry name" value="INTEGRAL MEMBRANE PROTEIN"/>
    <property type="match status" value="1"/>
</dbReference>
<protein>
    <recommendedName>
        <fullName evidence="4">ABC transporter permease</fullName>
    </recommendedName>
</protein>
<accession>A0A0P9HD07</accession>
<evidence type="ECO:0000256" key="1">
    <source>
        <dbReference type="SAM" id="Phobius"/>
    </source>
</evidence>
<dbReference type="AlphaFoldDB" id="A0A0P9HD07"/>
<keyword evidence="3" id="KW-1185">Reference proteome</keyword>
<name>A0A0P9HD07_9CHLR</name>
<proteinExistence type="predicted"/>
<dbReference type="PANTHER" id="PTHR36832">
    <property type="entry name" value="SLR1174 PROTEIN-RELATED"/>
    <property type="match status" value="1"/>
</dbReference>
<reference evidence="2 3" key="1">
    <citation type="submission" date="2015-09" db="EMBL/GenBank/DDBJ databases">
        <title>Draft genome sequence of Kouleothrix aurantiaca JCM 19913.</title>
        <authorList>
            <person name="Hemp J."/>
        </authorList>
    </citation>
    <scope>NUCLEOTIDE SEQUENCE [LARGE SCALE GENOMIC DNA]</scope>
    <source>
        <strain evidence="2 3">COM-B</strain>
    </source>
</reference>
<feature type="transmembrane region" description="Helical" evidence="1">
    <location>
        <begin position="217"/>
        <end position="238"/>
    </location>
</feature>
<feature type="transmembrane region" description="Helical" evidence="1">
    <location>
        <begin position="132"/>
        <end position="158"/>
    </location>
</feature>
<dbReference type="Proteomes" id="UP000050509">
    <property type="component" value="Unassembled WGS sequence"/>
</dbReference>
<feature type="transmembrane region" description="Helical" evidence="1">
    <location>
        <begin position="170"/>
        <end position="197"/>
    </location>
</feature>
<evidence type="ECO:0000313" key="3">
    <source>
        <dbReference type="Proteomes" id="UP000050509"/>
    </source>
</evidence>
<gene>
    <name evidence="2" type="ORF">SE17_15405</name>
</gene>
<dbReference type="EMBL" id="LJCR01000540">
    <property type="protein sequence ID" value="KPV52456.1"/>
    <property type="molecule type" value="Genomic_DNA"/>
</dbReference>
<sequence>MAATSYFGDSPLFLIDYLLRLLRVLVLLSIWRAILAGRGPTAGMTLSAVLTYTLIAEVFGAQLAPRTELDTEFWNGGIATRLLQPLGIFGHFSADMFGRWMFELAVFGLPLLLLAPLLGVDPRPASLGVGLLFVPSLLLAISVGLAVEYIFGGLLILLEMPHWAVRQMRNAVTTLLSGALIPLALLPPAVGALFAWLPFAAMASAPLQIYTGTGAPFPLLLSQAAWSLALWPLAHWLWHIGRERMVSYGG</sequence>
<feature type="transmembrane region" description="Helical" evidence="1">
    <location>
        <begin position="100"/>
        <end position="120"/>
    </location>
</feature>
<organism evidence="2 3">
    <name type="scientific">Kouleothrix aurantiaca</name>
    <dbReference type="NCBI Taxonomy" id="186479"/>
    <lineage>
        <taxon>Bacteria</taxon>
        <taxon>Bacillati</taxon>
        <taxon>Chloroflexota</taxon>
        <taxon>Chloroflexia</taxon>
        <taxon>Chloroflexales</taxon>
        <taxon>Roseiflexineae</taxon>
        <taxon>Roseiflexaceae</taxon>
        <taxon>Kouleothrix</taxon>
    </lineage>
</organism>
<evidence type="ECO:0008006" key="4">
    <source>
        <dbReference type="Google" id="ProtNLM"/>
    </source>
</evidence>